<feature type="compositionally biased region" description="Polar residues" evidence="2">
    <location>
        <begin position="1072"/>
        <end position="1086"/>
    </location>
</feature>
<sequence>MNWTSERISLGLLIVLILRCGITRSMADAKEPILLKVVAPPSHTALSGDVTVFILDSEAESSTVSTSTIPANVTSGTKKGEREKIDPKKGGVSAGHEPLVLRILYVDGLTSELIGDFPLDTLPHKSENISVIIPCGFFSRGGIYTLRLQYKFSTVATRHNTAITGLPEIEMSSALDVKWPTPSLLLESQHFGTYPNRSVIATIKYNGISCIPANGVPVAAYILQLIYCGTTAAACDPQNNGRMQVLYYEEINGFASPKVVKLKCEFFGLAGNYALRLKASEVNPSAPTTSAYIKVEWSDEFNFNVHARSIYPCEGSTGISVLFQYPACRLQGDRVRVYGRLRADVSSLAPPSALHYVAELKAAPGKHSLNFDCDIFTEKFIEYCFVYVSQAITGAMAEVKLACIPTFPLLENDAAGWGPWSAWSPCSSSCVGGVRNRYRFCDTPPPKYGAKFCQGRAVETESCGGTGRIDFQEAWNTEGWECRHGTTLVAARPEVTAQIGLQCRCGCIINFEDKTLNKILAANTQACPGRSFWLLQAKSDYIIKLHLDQTQFPCPGQYFRARDGDSLSAELLTDITFDKNTPVTGTIFSSGQSLLLEFFSDEHTASGDACVGGFLGHASTFQKLYENKTSLPSETNSTLTVEQWIFWGPAHLATASFLILIFFISIFLALQFALKYRKYHIAEDLDTLSEHSGCSDMMAGRGKSMSSTTLISEVASLVGLPRKCTPRLSKRKAPCAVEDGYDSSETLAEYEDETSLSSTTLKLRDNEESYTEKSVIPNKLHVDESPATVSSIMAIGQPEVKYAQPVKLRTLGSVSSADKLMSGNATRCQSTASSTESPHIARLHCYTSNSIQSKDSSMSSPLSGASTLRSGKETKDRRNRERLLQGPGSEFSLTNPETDMELDYYDYNVANAGAVPGSYLGMDPAFLLWIPPLSMSEDSQDPSADRPDCFQGTTTSSALYRLPESTEGATLTPAEYRRMRQQIASGIEEIKPSLEQQRQDSTSSSSSKNDSSSSGSILSEDSDGRTTRLTERLLPIHRILEDSRTRVSEESLCSQLAVDRSTPNRLHGTKSDFFQEQNASRSSRQDNYANVVDGIVIKLDDKSEKSRASKKHTEDAVLHHGTSKLHVNQKTKDVSQSDKKNRYCKNENASKLSSKSTSSKTQGHADGKDRGAKDEPKSDVVLTNLNVSGPCKYRDFTQFTQPQEINKLSDSTNIPMIEFSGPRLSSPAMARRLTTDNLNISLSKKEIQSPDYGVESDIKTESRDSFYDLIRENEDGIKFADDDDEYIDNRANL</sequence>
<dbReference type="Gene3D" id="2.20.100.10">
    <property type="entry name" value="Thrombospondin type-1 (TSP1) repeat"/>
    <property type="match status" value="1"/>
</dbReference>
<dbReference type="InterPro" id="IPR035914">
    <property type="entry name" value="Sperma_CUB_dom_sf"/>
</dbReference>
<accession>A0AAW2F1M4</accession>
<feature type="region of interest" description="Disordered" evidence="2">
    <location>
        <begin position="1102"/>
        <end position="1179"/>
    </location>
</feature>
<dbReference type="FunFam" id="2.20.100.10:FF:000001">
    <property type="entry name" value="semaphorin-5A isoform X1"/>
    <property type="match status" value="1"/>
</dbReference>
<evidence type="ECO:0000256" key="3">
    <source>
        <dbReference type="SAM" id="SignalP"/>
    </source>
</evidence>
<dbReference type="PANTHER" id="PTHR16311">
    <property type="entry name" value="THROMBOSPONDIN TYPE I DOMAIN-CONTAINING 1"/>
    <property type="match status" value="1"/>
</dbReference>
<protein>
    <recommendedName>
        <fullName evidence="6">SCO-spondin</fullName>
    </recommendedName>
</protein>
<dbReference type="PRINTS" id="PR01705">
    <property type="entry name" value="TSP1REPEAT"/>
</dbReference>
<dbReference type="GO" id="GO:0071944">
    <property type="term" value="C:cell periphery"/>
    <property type="evidence" value="ECO:0007669"/>
    <property type="project" value="TreeGrafter"/>
</dbReference>
<feature type="region of interest" description="Disordered" evidence="2">
    <location>
        <begin position="1062"/>
        <end position="1086"/>
    </location>
</feature>
<feature type="signal peptide" evidence="3">
    <location>
        <begin position="1"/>
        <end position="27"/>
    </location>
</feature>
<dbReference type="Proteomes" id="UP001430953">
    <property type="component" value="Unassembled WGS sequence"/>
</dbReference>
<reference evidence="4 5" key="1">
    <citation type="submission" date="2023-03" db="EMBL/GenBank/DDBJ databases">
        <title>High recombination rates correlate with genetic variation in Cardiocondyla obscurior ants.</title>
        <authorList>
            <person name="Errbii M."/>
        </authorList>
    </citation>
    <scope>NUCLEOTIDE SEQUENCE [LARGE SCALE GENOMIC DNA]</scope>
    <source>
        <strain evidence="4">Alpha-2009</strain>
        <tissue evidence="4">Whole body</tissue>
    </source>
</reference>
<feature type="compositionally biased region" description="Basic and acidic residues" evidence="2">
    <location>
        <begin position="1163"/>
        <end position="1178"/>
    </location>
</feature>
<feature type="region of interest" description="Disordered" evidence="2">
    <location>
        <begin position="66"/>
        <end position="91"/>
    </location>
</feature>
<feature type="region of interest" description="Disordered" evidence="2">
    <location>
        <begin position="851"/>
        <end position="896"/>
    </location>
</feature>
<evidence type="ECO:0000313" key="4">
    <source>
        <dbReference type="EMBL" id="KAL0109015.1"/>
    </source>
</evidence>
<feature type="region of interest" description="Disordered" evidence="2">
    <location>
        <begin position="936"/>
        <end position="976"/>
    </location>
</feature>
<feature type="compositionally biased region" description="Basic and acidic residues" evidence="2">
    <location>
        <begin position="78"/>
        <end position="89"/>
    </location>
</feature>
<feature type="compositionally biased region" description="Low complexity" evidence="2">
    <location>
        <begin position="1150"/>
        <end position="1161"/>
    </location>
</feature>
<feature type="compositionally biased region" description="Polar residues" evidence="2">
    <location>
        <begin position="851"/>
        <end position="869"/>
    </location>
</feature>
<evidence type="ECO:0000313" key="5">
    <source>
        <dbReference type="Proteomes" id="UP001430953"/>
    </source>
</evidence>
<evidence type="ECO:0000256" key="1">
    <source>
        <dbReference type="ARBA" id="ARBA00023157"/>
    </source>
</evidence>
<dbReference type="InterPro" id="IPR000884">
    <property type="entry name" value="TSP1_rpt"/>
</dbReference>
<gene>
    <name evidence="4" type="ORF">PUN28_014247</name>
</gene>
<keyword evidence="3" id="KW-0732">Signal</keyword>
<feature type="region of interest" description="Disordered" evidence="2">
    <location>
        <begin position="988"/>
        <end position="1026"/>
    </location>
</feature>
<name>A0AAW2F1M4_9HYME</name>
<dbReference type="InterPro" id="IPR038877">
    <property type="entry name" value="THSD1"/>
</dbReference>
<dbReference type="Gene3D" id="2.60.120.290">
    <property type="entry name" value="Spermadhesin, CUB domain"/>
    <property type="match status" value="1"/>
</dbReference>
<evidence type="ECO:0000256" key="2">
    <source>
        <dbReference type="SAM" id="MobiDB-lite"/>
    </source>
</evidence>
<dbReference type="InterPro" id="IPR036383">
    <property type="entry name" value="TSP1_rpt_sf"/>
</dbReference>
<organism evidence="4 5">
    <name type="scientific">Cardiocondyla obscurior</name>
    <dbReference type="NCBI Taxonomy" id="286306"/>
    <lineage>
        <taxon>Eukaryota</taxon>
        <taxon>Metazoa</taxon>
        <taxon>Ecdysozoa</taxon>
        <taxon>Arthropoda</taxon>
        <taxon>Hexapoda</taxon>
        <taxon>Insecta</taxon>
        <taxon>Pterygota</taxon>
        <taxon>Neoptera</taxon>
        <taxon>Endopterygota</taxon>
        <taxon>Hymenoptera</taxon>
        <taxon>Apocrita</taxon>
        <taxon>Aculeata</taxon>
        <taxon>Formicoidea</taxon>
        <taxon>Formicidae</taxon>
        <taxon>Myrmicinae</taxon>
        <taxon>Cardiocondyla</taxon>
    </lineage>
</organism>
<keyword evidence="1" id="KW-1015">Disulfide bond</keyword>
<dbReference type="Pfam" id="PF00090">
    <property type="entry name" value="TSP_1"/>
    <property type="match status" value="1"/>
</dbReference>
<dbReference type="SMART" id="SM00209">
    <property type="entry name" value="TSP1"/>
    <property type="match status" value="1"/>
</dbReference>
<feature type="chain" id="PRO_5043553761" description="SCO-spondin" evidence="3">
    <location>
        <begin position="28"/>
        <end position="1293"/>
    </location>
</feature>
<proteinExistence type="predicted"/>
<keyword evidence="5" id="KW-1185">Reference proteome</keyword>
<dbReference type="SUPFAM" id="SSF82895">
    <property type="entry name" value="TSP-1 type 1 repeat"/>
    <property type="match status" value="1"/>
</dbReference>
<dbReference type="EMBL" id="JADYXP020000015">
    <property type="protein sequence ID" value="KAL0109015.1"/>
    <property type="molecule type" value="Genomic_DNA"/>
</dbReference>
<dbReference type="PANTHER" id="PTHR16311:SF3">
    <property type="entry name" value="THROMBOSPONDIN TYPE-1 DOMAIN-CONTAINING PROTEIN 1"/>
    <property type="match status" value="1"/>
</dbReference>
<feature type="compositionally biased region" description="Basic and acidic residues" evidence="2">
    <location>
        <begin position="1130"/>
        <end position="1145"/>
    </location>
</feature>
<feature type="compositionally biased region" description="Basic and acidic residues" evidence="2">
    <location>
        <begin position="870"/>
        <end position="883"/>
    </location>
</feature>
<feature type="compositionally biased region" description="Basic and acidic residues" evidence="2">
    <location>
        <begin position="1102"/>
        <end position="1118"/>
    </location>
</feature>
<feature type="compositionally biased region" description="Low complexity" evidence="2">
    <location>
        <begin position="1000"/>
        <end position="1019"/>
    </location>
</feature>
<dbReference type="SUPFAM" id="SSF49854">
    <property type="entry name" value="Spermadhesin, CUB domain"/>
    <property type="match status" value="1"/>
</dbReference>
<evidence type="ECO:0008006" key="6">
    <source>
        <dbReference type="Google" id="ProtNLM"/>
    </source>
</evidence>
<comment type="caution">
    <text evidence="4">The sequence shown here is derived from an EMBL/GenBank/DDBJ whole genome shotgun (WGS) entry which is preliminary data.</text>
</comment>
<dbReference type="PROSITE" id="PS50092">
    <property type="entry name" value="TSP1"/>
    <property type="match status" value="1"/>
</dbReference>